<dbReference type="PANTHER" id="PTHR30349:SF77">
    <property type="entry name" value="TYROSINE RECOMBINASE XERC"/>
    <property type="match status" value="1"/>
</dbReference>
<dbReference type="AlphaFoldDB" id="A0A2S7N1P4"/>
<feature type="domain" description="Core-binding (CB)" evidence="13">
    <location>
        <begin position="2"/>
        <end position="88"/>
    </location>
</feature>
<evidence type="ECO:0000259" key="13">
    <source>
        <dbReference type="PROSITE" id="PS51900"/>
    </source>
</evidence>
<evidence type="ECO:0000313" key="15">
    <source>
        <dbReference type="Proteomes" id="UP000239663"/>
    </source>
</evidence>
<keyword evidence="3 10" id="KW-0963">Cytoplasm</keyword>
<accession>A0A2S7N1P4</accession>
<feature type="active site" evidence="10">
    <location>
        <position position="246"/>
    </location>
</feature>
<dbReference type="InterPro" id="IPR010998">
    <property type="entry name" value="Integrase_recombinase_N"/>
</dbReference>
<dbReference type="GO" id="GO:0051301">
    <property type="term" value="P:cell division"/>
    <property type="evidence" value="ECO:0007669"/>
    <property type="project" value="UniProtKB-UniRule"/>
</dbReference>
<keyword evidence="6 10" id="KW-0229">DNA integration</keyword>
<keyword evidence="9 10" id="KW-0131">Cell cycle</keyword>
<evidence type="ECO:0000256" key="8">
    <source>
        <dbReference type="ARBA" id="ARBA00023172"/>
    </source>
</evidence>
<evidence type="ECO:0000259" key="12">
    <source>
        <dbReference type="PROSITE" id="PS51898"/>
    </source>
</evidence>
<dbReference type="PANTHER" id="PTHR30349">
    <property type="entry name" value="PHAGE INTEGRASE-RELATED"/>
    <property type="match status" value="1"/>
</dbReference>
<gene>
    <name evidence="10 14" type="primary">xerC</name>
    <name evidence="14" type="ORF">CYL18_08295</name>
</gene>
<dbReference type="Pfam" id="PF02899">
    <property type="entry name" value="Phage_int_SAM_1"/>
    <property type="match status" value="1"/>
</dbReference>
<evidence type="ECO:0000256" key="11">
    <source>
        <dbReference type="NCBIfam" id="TIGR02224"/>
    </source>
</evidence>
<evidence type="ECO:0000256" key="7">
    <source>
        <dbReference type="ARBA" id="ARBA00023125"/>
    </source>
</evidence>
<feature type="active site" description="O-(3'-phospho-DNA)-tyrosine intermediate" evidence="10">
    <location>
        <position position="281"/>
    </location>
</feature>
<dbReference type="PROSITE" id="PS51900">
    <property type="entry name" value="CB"/>
    <property type="match status" value="1"/>
</dbReference>
<dbReference type="Pfam" id="PF00589">
    <property type="entry name" value="Phage_integrase"/>
    <property type="match status" value="1"/>
</dbReference>
<comment type="function">
    <text evidence="10">Site-specific tyrosine recombinase, which acts by catalyzing the cutting and rejoining of the recombining DNA molecules. The XerC-XerD complex is essential to convert dimers of the bacterial chromosome into monomers to permit their segregation at cell division. It also contributes to the segregational stability of plasmids.</text>
</comment>
<feature type="active site" evidence="10">
    <location>
        <position position="272"/>
    </location>
</feature>
<keyword evidence="8 10" id="KW-0233">DNA recombination</keyword>
<feature type="domain" description="Tyr recombinase" evidence="12">
    <location>
        <begin position="109"/>
        <end position="294"/>
    </location>
</feature>
<evidence type="ECO:0000256" key="9">
    <source>
        <dbReference type="ARBA" id="ARBA00023306"/>
    </source>
</evidence>
<comment type="subunit">
    <text evidence="10">Forms a cyclic heterotetrameric complex composed of two molecules of XerC and two molecules of XerD.</text>
</comment>
<feature type="active site" evidence="10">
    <location>
        <position position="249"/>
    </location>
</feature>
<dbReference type="PROSITE" id="PS51898">
    <property type="entry name" value="TYR_RECOMBINASE"/>
    <property type="match status" value="1"/>
</dbReference>
<dbReference type="GO" id="GO:0006313">
    <property type="term" value="P:DNA transposition"/>
    <property type="evidence" value="ECO:0007669"/>
    <property type="project" value="UniProtKB-UniRule"/>
</dbReference>
<keyword evidence="5 10" id="KW-0159">Chromosome partition</keyword>
<dbReference type="NCBIfam" id="NF001399">
    <property type="entry name" value="PRK00283.1"/>
    <property type="match status" value="1"/>
</dbReference>
<protein>
    <recommendedName>
        <fullName evidence="10 11">Tyrosine recombinase XerC</fullName>
    </recommendedName>
</protein>
<keyword evidence="7 10" id="KW-0238">DNA-binding</keyword>
<proteinExistence type="inferred from homology"/>
<dbReference type="InterPro" id="IPR023009">
    <property type="entry name" value="Tyrosine_recombinase_XerC/XerD"/>
</dbReference>
<dbReference type="NCBIfam" id="NF040815">
    <property type="entry name" value="recomb_XerA_Arch"/>
    <property type="match status" value="1"/>
</dbReference>
<dbReference type="InterPro" id="IPR011010">
    <property type="entry name" value="DNA_brk_join_enz"/>
</dbReference>
<dbReference type="InterPro" id="IPR044068">
    <property type="entry name" value="CB"/>
</dbReference>
<comment type="similarity">
    <text evidence="2 10">Belongs to the 'phage' integrase family. XerC subfamily.</text>
</comment>
<dbReference type="GO" id="GO:0009037">
    <property type="term" value="F:tyrosine-based site-specific recombinase activity"/>
    <property type="evidence" value="ECO:0007669"/>
    <property type="project" value="UniProtKB-UniRule"/>
</dbReference>
<evidence type="ECO:0000256" key="5">
    <source>
        <dbReference type="ARBA" id="ARBA00022829"/>
    </source>
</evidence>
<feature type="active site" evidence="10">
    <location>
        <position position="149"/>
    </location>
</feature>
<dbReference type="Proteomes" id="UP000239663">
    <property type="component" value="Unassembled WGS sequence"/>
</dbReference>
<comment type="caution">
    <text evidence="14">The sequence shown here is derived from an EMBL/GenBank/DDBJ whole genome shotgun (WGS) entry which is preliminary data.</text>
</comment>
<dbReference type="GO" id="GO:0007059">
    <property type="term" value="P:chromosome segregation"/>
    <property type="evidence" value="ECO:0007669"/>
    <property type="project" value="UniProtKB-UniRule"/>
</dbReference>
<keyword evidence="4 10" id="KW-0132">Cell division</keyword>
<evidence type="ECO:0000256" key="10">
    <source>
        <dbReference type="HAMAP-Rule" id="MF_01808"/>
    </source>
</evidence>
<dbReference type="Gene3D" id="1.10.443.10">
    <property type="entry name" value="Intergrase catalytic core"/>
    <property type="match status" value="1"/>
</dbReference>
<dbReference type="SUPFAM" id="SSF56349">
    <property type="entry name" value="DNA breaking-rejoining enzymes"/>
    <property type="match status" value="1"/>
</dbReference>
<dbReference type="GO" id="GO:0005737">
    <property type="term" value="C:cytoplasm"/>
    <property type="evidence" value="ECO:0007669"/>
    <property type="project" value="UniProtKB-SubCell"/>
</dbReference>
<keyword evidence="15" id="KW-1185">Reference proteome</keyword>
<dbReference type="GO" id="GO:0003677">
    <property type="term" value="F:DNA binding"/>
    <property type="evidence" value="ECO:0007669"/>
    <property type="project" value="UniProtKB-UniRule"/>
</dbReference>
<dbReference type="EMBL" id="PKOZ01000003">
    <property type="protein sequence ID" value="PQD95939.1"/>
    <property type="molecule type" value="Genomic_DNA"/>
</dbReference>
<reference evidence="14 15" key="1">
    <citation type="submission" date="2017-12" db="EMBL/GenBank/DDBJ databases">
        <title>Taxonomic description and draft genome of Pradoshia cofamensis Gen. nov., sp. nov., a thermotolerant bacillale isolated from anterior gut of earthworm Eisenia fetida.</title>
        <authorList>
            <person name="Saha T."/>
            <person name="Chakraborty R."/>
        </authorList>
    </citation>
    <scope>NUCLEOTIDE SEQUENCE [LARGE SCALE GENOMIC DNA]</scope>
    <source>
        <strain evidence="14 15">EAG3</strain>
    </source>
</reference>
<name>A0A2S7N1P4_9BACI</name>
<dbReference type="RefSeq" id="WP_104849080.1">
    <property type="nucleotide sequence ID" value="NZ_PKOZ01000003.1"/>
</dbReference>
<evidence type="ECO:0000256" key="2">
    <source>
        <dbReference type="ARBA" id="ARBA00006657"/>
    </source>
</evidence>
<dbReference type="OrthoDB" id="9801717at2"/>
<dbReference type="InterPro" id="IPR002104">
    <property type="entry name" value="Integrase_catalytic"/>
</dbReference>
<dbReference type="InterPro" id="IPR013762">
    <property type="entry name" value="Integrase-like_cat_sf"/>
</dbReference>
<dbReference type="HAMAP" id="MF_01808">
    <property type="entry name" value="Recomb_XerC_XerD"/>
    <property type="match status" value="1"/>
</dbReference>
<dbReference type="InterPro" id="IPR050090">
    <property type="entry name" value="Tyrosine_recombinase_XerCD"/>
</dbReference>
<dbReference type="InterPro" id="IPR004107">
    <property type="entry name" value="Integrase_SAM-like_N"/>
</dbReference>
<dbReference type="Gene3D" id="1.10.150.130">
    <property type="match status" value="1"/>
</dbReference>
<dbReference type="InterPro" id="IPR011931">
    <property type="entry name" value="Recomb_XerC"/>
</dbReference>
<comment type="subcellular location">
    <subcellularLocation>
        <location evidence="1 10">Cytoplasm</location>
    </subcellularLocation>
</comment>
<organism evidence="14 15">
    <name type="scientific">Pradoshia eiseniae</name>
    <dbReference type="NCBI Taxonomy" id="2064768"/>
    <lineage>
        <taxon>Bacteria</taxon>
        <taxon>Bacillati</taxon>
        <taxon>Bacillota</taxon>
        <taxon>Bacilli</taxon>
        <taxon>Bacillales</taxon>
        <taxon>Bacillaceae</taxon>
        <taxon>Pradoshia</taxon>
    </lineage>
</organism>
<evidence type="ECO:0000256" key="3">
    <source>
        <dbReference type="ARBA" id="ARBA00022490"/>
    </source>
</evidence>
<dbReference type="NCBIfam" id="TIGR02224">
    <property type="entry name" value="recomb_XerC"/>
    <property type="match status" value="1"/>
</dbReference>
<evidence type="ECO:0000313" key="14">
    <source>
        <dbReference type="EMBL" id="PQD95939.1"/>
    </source>
</evidence>
<evidence type="ECO:0000256" key="6">
    <source>
        <dbReference type="ARBA" id="ARBA00022908"/>
    </source>
</evidence>
<dbReference type="CDD" id="cd00798">
    <property type="entry name" value="INT_XerDC_C"/>
    <property type="match status" value="1"/>
</dbReference>
<sequence length="300" mass="34624">MVNIETSIENYIKYLQIEKNYSKYTIACYRKDIQEFLLFMDEQAIPALDLVKYADTRLYITSLTEHNLSKRSISRKISCLRSFYKYLMRENIVSENPFASVSLPKREQRLPRFKYEEEMEAIFDSIDLTTDLGKRDMALVEMLYATGMRVSECCNVEMSDVDFSLMTVLAHGKGSKDRYIPFGELAKDALLDYIGHSRGKLMAKGGQSHNFLFVNQRGTPLTPRGVRYILTNMIEKACGNTNLYPHMLRHSFATHLLNNGADIRSVQELLGHSSVQSTQVYTHVTKERLREVYNNSHPRA</sequence>
<evidence type="ECO:0000256" key="1">
    <source>
        <dbReference type="ARBA" id="ARBA00004496"/>
    </source>
</evidence>
<evidence type="ECO:0000256" key="4">
    <source>
        <dbReference type="ARBA" id="ARBA00022618"/>
    </source>
</evidence>
<feature type="active site" evidence="10">
    <location>
        <position position="173"/>
    </location>
</feature>